<dbReference type="KEGG" id="mmar:MODMU_0012"/>
<keyword evidence="3" id="KW-1185">Reference proteome</keyword>
<organism evidence="2 3">
    <name type="scientific">Modestobacter italicus (strain DSM 44449 / CECT 9708 / BC 501)</name>
    <dbReference type="NCBI Taxonomy" id="2732864"/>
    <lineage>
        <taxon>Bacteria</taxon>
        <taxon>Bacillati</taxon>
        <taxon>Actinomycetota</taxon>
        <taxon>Actinomycetes</taxon>
        <taxon>Geodermatophilales</taxon>
        <taxon>Geodermatophilaceae</taxon>
        <taxon>Modestobacter</taxon>
    </lineage>
</organism>
<dbReference type="HOGENOM" id="CLU_1093338_0_0_11"/>
<evidence type="ECO:0000256" key="1">
    <source>
        <dbReference type="SAM" id="MobiDB-lite"/>
    </source>
</evidence>
<dbReference type="Proteomes" id="UP000006461">
    <property type="component" value="Chromosome"/>
</dbReference>
<feature type="compositionally biased region" description="Low complexity" evidence="1">
    <location>
        <begin position="15"/>
        <end position="49"/>
    </location>
</feature>
<dbReference type="AlphaFoldDB" id="I4EQ21"/>
<sequence>MSTCRSWSRARRGPRLTPRTLPVRPVASAAGRSASGVRAAAGRDGASAGRAAAGGTVTAWVASTGSGPPARTARLVPVTGGAAFAGFAEGPSGVTGWAAGGAGVSVPVAGAFAGVAAGSAAGPSGIRARTVASGFSVDAAAAGDRSARAPAGEPTAVAPAGDPPSCRSRGASSGAAASGTPSDVPDPLRVPVRTELRPRSLILVSCPPAASAASLHPPVHRLVRRRWTGHCRGRRAAPSADDVVRHRGLASAPD</sequence>
<gene>
    <name evidence="2" type="ordered locus">MODMU_0012</name>
</gene>
<accession>I4EQ21</accession>
<proteinExistence type="predicted"/>
<reference evidence="2 3" key="1">
    <citation type="journal article" date="2012" name="J. Bacteriol.">
        <title>Genome Sequence of Radiation-Resistant Modestobacter marinus Strain BC501, a Representative Actinobacterium That Thrives on Calcareous Stone Surfaces.</title>
        <authorList>
            <person name="Normand P."/>
            <person name="Gury J."/>
            <person name="Pujic P."/>
            <person name="Chouaia B."/>
            <person name="Crotti E."/>
            <person name="Brusetti L."/>
            <person name="Daffonchio D."/>
            <person name="Vacherie B."/>
            <person name="Barbe V."/>
            <person name="Medigue C."/>
            <person name="Calteau A."/>
            <person name="Ghodhbane-Gtari F."/>
            <person name="Essoussi I."/>
            <person name="Nouioui I."/>
            <person name="Abbassi-Ghozzi I."/>
            <person name="Gtari M."/>
        </authorList>
    </citation>
    <scope>NUCLEOTIDE SEQUENCE [LARGE SCALE GENOMIC DNA]</scope>
    <source>
        <strain evidence="3">BC 501</strain>
    </source>
</reference>
<dbReference type="EMBL" id="FO203431">
    <property type="protein sequence ID" value="CCH85484.1"/>
    <property type="molecule type" value="Genomic_DNA"/>
</dbReference>
<feature type="region of interest" description="Disordered" evidence="1">
    <location>
        <begin position="1"/>
        <end position="49"/>
    </location>
</feature>
<protein>
    <submittedName>
        <fullName evidence="2">Uncharacterized protein</fullName>
    </submittedName>
</protein>
<feature type="compositionally biased region" description="Low complexity" evidence="1">
    <location>
        <begin position="167"/>
        <end position="179"/>
    </location>
</feature>
<name>I4EQ21_MODI5</name>
<evidence type="ECO:0000313" key="3">
    <source>
        <dbReference type="Proteomes" id="UP000006461"/>
    </source>
</evidence>
<feature type="region of interest" description="Disordered" evidence="1">
    <location>
        <begin position="145"/>
        <end position="189"/>
    </location>
</feature>
<evidence type="ECO:0000313" key="2">
    <source>
        <dbReference type="EMBL" id="CCH85484.1"/>
    </source>
</evidence>
<feature type="region of interest" description="Disordered" evidence="1">
    <location>
        <begin position="234"/>
        <end position="254"/>
    </location>
</feature>